<dbReference type="EMBL" id="HG937516">
    <property type="protein sequence ID" value="CDN40348.1"/>
    <property type="molecule type" value="Genomic_DNA"/>
</dbReference>
<dbReference type="HAMAP" id="MF_00693">
    <property type="entry name" value="Transcrip_reg_TACO1"/>
    <property type="match status" value="1"/>
</dbReference>
<feature type="domain" description="TACO1/YebC-like N-terminal" evidence="8">
    <location>
        <begin position="10"/>
        <end position="69"/>
    </location>
</feature>
<dbReference type="InterPro" id="IPR048300">
    <property type="entry name" value="TACO1_YebC-like_2nd/3rd_dom"/>
</dbReference>
<dbReference type="GO" id="GO:0003677">
    <property type="term" value="F:DNA binding"/>
    <property type="evidence" value="ECO:0007669"/>
    <property type="project" value="UniProtKB-UniRule"/>
</dbReference>
<dbReference type="GO" id="GO:0005829">
    <property type="term" value="C:cytosol"/>
    <property type="evidence" value="ECO:0007669"/>
    <property type="project" value="TreeGrafter"/>
</dbReference>
<evidence type="ECO:0000256" key="4">
    <source>
        <dbReference type="ARBA" id="ARBA00023125"/>
    </source>
</evidence>
<evidence type="ECO:0000256" key="1">
    <source>
        <dbReference type="ARBA" id="ARBA00008724"/>
    </source>
</evidence>
<dbReference type="SUPFAM" id="SSF75625">
    <property type="entry name" value="YebC-like"/>
    <property type="match status" value="1"/>
</dbReference>
<evidence type="ECO:0000256" key="2">
    <source>
        <dbReference type="ARBA" id="ARBA00022490"/>
    </source>
</evidence>
<feature type="domain" description="TACO1/YebC-like second and third" evidence="7">
    <location>
        <begin position="79"/>
        <end position="231"/>
    </location>
</feature>
<dbReference type="PANTHER" id="PTHR12532">
    <property type="entry name" value="TRANSLATIONAL ACTIVATOR OF CYTOCHROME C OXIDASE 1"/>
    <property type="match status" value="1"/>
</dbReference>
<dbReference type="InterPro" id="IPR049083">
    <property type="entry name" value="TACO1_YebC_N"/>
</dbReference>
<dbReference type="KEGG" id="mamp:MAMA39_02250"/>
<accession>A0A292II30</accession>
<dbReference type="GO" id="GO:0006355">
    <property type="term" value="P:regulation of DNA-templated transcription"/>
    <property type="evidence" value="ECO:0007669"/>
    <property type="project" value="UniProtKB-UniRule"/>
</dbReference>
<sequence length="235" mass="26616">MPRKHLVASQTYKKQQNNAKIWQKLAKEIKVAAKIGGPNLEANPRLKAAVDRALQFNLSRESIAKNINGSNKDATDMVDVEYEIYGPSGLGIIVHALTDNTNRTISNLNGYISKLRGNLAKPNSVKINFEQHGIIHTNLNNYQEDQMIELLMEYELIDLNSDSDGYEIVCSPKSYYDIKNCLEKSGFQITHSELKLDPLLLIDLSTEEQEVFSHFLESCENDDDIQWVVANNNPY</sequence>
<evidence type="ECO:0000313" key="10">
    <source>
        <dbReference type="Proteomes" id="UP000261764"/>
    </source>
</evidence>
<proteinExistence type="inferred from homology"/>
<protein>
    <recommendedName>
        <fullName evidence="6">Probable transcriptional regulatory protein MAMA39_02250</fullName>
    </recommendedName>
</protein>
<comment type="similarity">
    <text evidence="1 6">Belongs to the TACO1 family.</text>
</comment>
<reference evidence="9 10" key="1">
    <citation type="journal article" date="2015" name="Clin. Infect. Dis.">
        <title>Genomic Investigations unmask Mycoplasma amphoriforme, a new respiratory pathogen.</title>
        <authorList>
            <person name="Gillespie S.H."/>
            <person name="Ling C.L."/>
            <person name="Oravcova K."/>
            <person name="Pinheiro M."/>
            <person name="Wells L."/>
            <person name="Bryant J.M."/>
            <person name="McHugh T.D."/>
            <person name="Bebear C."/>
            <person name="Webster D."/>
            <person name="Harris S.R."/>
            <person name="Seth-Smith H.M."/>
            <person name="Thomson N.R."/>
        </authorList>
    </citation>
    <scope>NUCLEOTIDE SEQUENCE [LARGE SCALE GENOMIC DNA]</scope>
    <source>
        <strain evidence="9 10">A39</strain>
    </source>
</reference>
<dbReference type="Gene3D" id="3.30.70.980">
    <property type="match status" value="2"/>
</dbReference>
<dbReference type="Gene3D" id="1.10.10.200">
    <property type="match status" value="1"/>
</dbReference>
<dbReference type="InterPro" id="IPR017856">
    <property type="entry name" value="Integrase-like_N"/>
</dbReference>
<dbReference type="RefSeq" id="WP_343251692.1">
    <property type="nucleotide sequence ID" value="NZ_HG937516.1"/>
</dbReference>
<dbReference type="InterPro" id="IPR002876">
    <property type="entry name" value="Transcrip_reg_TACO1-like"/>
</dbReference>
<comment type="subcellular location">
    <subcellularLocation>
        <location evidence="6">Cytoplasm</location>
    </subcellularLocation>
</comment>
<keyword evidence="5 6" id="KW-0804">Transcription</keyword>
<evidence type="ECO:0000256" key="5">
    <source>
        <dbReference type="ARBA" id="ARBA00023163"/>
    </source>
</evidence>
<dbReference type="Proteomes" id="UP000261764">
    <property type="component" value="Chromosome I"/>
</dbReference>
<keyword evidence="2 6" id="KW-0963">Cytoplasm</keyword>
<evidence type="ECO:0000256" key="3">
    <source>
        <dbReference type="ARBA" id="ARBA00023015"/>
    </source>
</evidence>
<evidence type="ECO:0000259" key="7">
    <source>
        <dbReference type="Pfam" id="PF01709"/>
    </source>
</evidence>
<dbReference type="Pfam" id="PF01709">
    <property type="entry name" value="Transcrip_reg"/>
    <property type="match status" value="1"/>
</dbReference>
<dbReference type="NCBIfam" id="NF009044">
    <property type="entry name" value="PRK12378.1"/>
    <property type="match status" value="1"/>
</dbReference>
<organism evidence="9 10">
    <name type="scientific">Mycoplasma amphoriforme A39</name>
    <dbReference type="NCBI Taxonomy" id="572419"/>
    <lineage>
        <taxon>Bacteria</taxon>
        <taxon>Bacillati</taxon>
        <taxon>Mycoplasmatota</taxon>
        <taxon>Mollicutes</taxon>
        <taxon>Mycoplasmataceae</taxon>
        <taxon>Mycoplasma</taxon>
    </lineage>
</organism>
<evidence type="ECO:0000256" key="6">
    <source>
        <dbReference type="HAMAP-Rule" id="MF_00693"/>
    </source>
</evidence>
<evidence type="ECO:0000259" key="8">
    <source>
        <dbReference type="Pfam" id="PF20772"/>
    </source>
</evidence>
<evidence type="ECO:0000313" key="9">
    <source>
        <dbReference type="EMBL" id="CDN40348.1"/>
    </source>
</evidence>
<name>A0A292II30_9MOLU</name>
<keyword evidence="4 6" id="KW-0238">DNA-binding</keyword>
<keyword evidence="10" id="KW-1185">Reference proteome</keyword>
<dbReference type="AlphaFoldDB" id="A0A292II30"/>
<gene>
    <name evidence="9" type="ORF">MAMA39_02250</name>
</gene>
<dbReference type="NCBIfam" id="TIGR01033">
    <property type="entry name" value="YebC/PmpR family DNA-binding transcriptional regulator"/>
    <property type="match status" value="1"/>
</dbReference>
<dbReference type="InterPro" id="IPR026564">
    <property type="entry name" value="Transcrip_reg_TACO1-like_dom3"/>
</dbReference>
<dbReference type="PANTHER" id="PTHR12532:SF6">
    <property type="entry name" value="TRANSCRIPTIONAL REGULATORY PROTEIN YEBC-RELATED"/>
    <property type="match status" value="1"/>
</dbReference>
<keyword evidence="3 6" id="KW-0805">Transcription regulation</keyword>
<dbReference type="InterPro" id="IPR029072">
    <property type="entry name" value="YebC-like"/>
</dbReference>
<dbReference type="Pfam" id="PF20772">
    <property type="entry name" value="TACO1_YebC_N"/>
    <property type="match status" value="1"/>
</dbReference>